<sequence length="156" mass="18109">MENLKITEEYKLFKESKSIHKLKIEKFISLSERSESNIECSIYILDNGNEKRFIHKFNKVLKKSEEYCIPKFLEIIELLENKDNFLPNNDLTVVIELTEFFETEQKMIVPIKTPTHQLIIDMKGIFESKAGSDVVLLVGGKKIPEIQCLQPCSQIS</sequence>
<proteinExistence type="predicted"/>
<comment type="caution">
    <text evidence="1">The sequence shown here is derived from an EMBL/GenBank/DDBJ whole genome shotgun (WGS) entry which is preliminary data.</text>
</comment>
<dbReference type="Proteomes" id="UP000786811">
    <property type="component" value="Unassembled WGS sequence"/>
</dbReference>
<protein>
    <submittedName>
        <fullName evidence="1">Uncharacterized protein</fullName>
    </submittedName>
</protein>
<dbReference type="AlphaFoldDB" id="A0A8J2EN68"/>
<evidence type="ECO:0000313" key="1">
    <source>
        <dbReference type="EMBL" id="CAG5075219.1"/>
    </source>
</evidence>
<dbReference type="EMBL" id="CAJNRD030001116">
    <property type="protein sequence ID" value="CAG5075219.1"/>
    <property type="molecule type" value="Genomic_DNA"/>
</dbReference>
<reference evidence="1" key="1">
    <citation type="submission" date="2021-04" db="EMBL/GenBank/DDBJ databases">
        <authorList>
            <person name="Chebbi M.A.C M."/>
        </authorList>
    </citation>
    <scope>NUCLEOTIDE SEQUENCE</scope>
</reference>
<evidence type="ECO:0000313" key="2">
    <source>
        <dbReference type="Proteomes" id="UP000786811"/>
    </source>
</evidence>
<gene>
    <name evidence="1" type="ORF">HICCMSTLAB_LOCUS1373</name>
</gene>
<organism evidence="1 2">
    <name type="scientific">Cotesia congregata</name>
    <name type="common">Parasitoid wasp</name>
    <name type="synonym">Apanteles congregatus</name>
    <dbReference type="NCBI Taxonomy" id="51543"/>
    <lineage>
        <taxon>Eukaryota</taxon>
        <taxon>Metazoa</taxon>
        <taxon>Ecdysozoa</taxon>
        <taxon>Arthropoda</taxon>
        <taxon>Hexapoda</taxon>
        <taxon>Insecta</taxon>
        <taxon>Pterygota</taxon>
        <taxon>Neoptera</taxon>
        <taxon>Endopterygota</taxon>
        <taxon>Hymenoptera</taxon>
        <taxon>Apocrita</taxon>
        <taxon>Ichneumonoidea</taxon>
        <taxon>Braconidae</taxon>
        <taxon>Microgastrinae</taxon>
        <taxon>Cotesia</taxon>
    </lineage>
</organism>
<accession>A0A8J2EN68</accession>
<keyword evidence="2" id="KW-1185">Reference proteome</keyword>
<name>A0A8J2EN68_COTCN</name>